<evidence type="ECO:0000313" key="3">
    <source>
        <dbReference type="Proteomes" id="UP000583752"/>
    </source>
</evidence>
<reference evidence="2 3" key="1">
    <citation type="submission" date="2020-04" db="EMBL/GenBank/DDBJ databases">
        <title>Massilia sp. RP-1-19 isolated from soil.</title>
        <authorList>
            <person name="Dahal R.H."/>
        </authorList>
    </citation>
    <scope>NUCLEOTIDE SEQUENCE [LARGE SCALE GENOMIC DNA]</scope>
    <source>
        <strain evidence="2 3">RP-1-19</strain>
    </source>
</reference>
<comment type="caution">
    <text evidence="2">The sequence shown here is derived from an EMBL/GenBank/DDBJ whole genome shotgun (WGS) entry which is preliminary data.</text>
</comment>
<organism evidence="2 3">
    <name type="scientific">Massilia polaris</name>
    <dbReference type="NCBI Taxonomy" id="2728846"/>
    <lineage>
        <taxon>Bacteria</taxon>
        <taxon>Pseudomonadati</taxon>
        <taxon>Pseudomonadota</taxon>
        <taxon>Betaproteobacteria</taxon>
        <taxon>Burkholderiales</taxon>
        <taxon>Oxalobacteraceae</taxon>
        <taxon>Telluria group</taxon>
        <taxon>Massilia</taxon>
    </lineage>
</organism>
<dbReference type="EMBL" id="JABBGG010000011">
    <property type="protein sequence ID" value="NML62939.1"/>
    <property type="molecule type" value="Genomic_DNA"/>
</dbReference>
<evidence type="ECO:0000313" key="2">
    <source>
        <dbReference type="EMBL" id="NML62939.1"/>
    </source>
</evidence>
<dbReference type="Proteomes" id="UP000583752">
    <property type="component" value="Unassembled WGS sequence"/>
</dbReference>
<accession>A0A848HS75</accession>
<sequence length="88" mass="9436">MRTPNNGSMAYAPGDPPADPAQLQRYLREELAKVSAVLSLIGAGHLDKQHAPPAKPRDGDIRYADGAQWNPGGGAGVYYYNGAIWTKL</sequence>
<proteinExistence type="predicted"/>
<feature type="region of interest" description="Disordered" evidence="1">
    <location>
        <begin position="1"/>
        <end position="21"/>
    </location>
</feature>
<dbReference type="AlphaFoldDB" id="A0A848HS75"/>
<keyword evidence="3" id="KW-1185">Reference proteome</keyword>
<evidence type="ECO:0000256" key="1">
    <source>
        <dbReference type="SAM" id="MobiDB-lite"/>
    </source>
</evidence>
<evidence type="ECO:0008006" key="4">
    <source>
        <dbReference type="Google" id="ProtNLM"/>
    </source>
</evidence>
<gene>
    <name evidence="2" type="ORF">HHL21_18015</name>
</gene>
<name>A0A848HS75_9BURK</name>
<protein>
    <recommendedName>
        <fullName evidence="4">DUF2793 domain-containing protein</fullName>
    </recommendedName>
</protein>
<dbReference type="RefSeq" id="WP_169468427.1">
    <property type="nucleotide sequence ID" value="NZ_JABBGG010000011.1"/>
</dbReference>